<feature type="compositionally biased region" description="Low complexity" evidence="1">
    <location>
        <begin position="71"/>
        <end position="80"/>
    </location>
</feature>
<gene>
    <name evidence="2" type="ORF">NDU88_002265</name>
</gene>
<feature type="compositionally biased region" description="Low complexity" evidence="1">
    <location>
        <begin position="41"/>
        <end position="52"/>
    </location>
</feature>
<name>A0AAV7U9F5_PLEWA</name>
<dbReference type="AlphaFoldDB" id="A0AAV7U9F5"/>
<organism evidence="2 3">
    <name type="scientific">Pleurodeles waltl</name>
    <name type="common">Iberian ribbed newt</name>
    <dbReference type="NCBI Taxonomy" id="8319"/>
    <lineage>
        <taxon>Eukaryota</taxon>
        <taxon>Metazoa</taxon>
        <taxon>Chordata</taxon>
        <taxon>Craniata</taxon>
        <taxon>Vertebrata</taxon>
        <taxon>Euteleostomi</taxon>
        <taxon>Amphibia</taxon>
        <taxon>Batrachia</taxon>
        <taxon>Caudata</taxon>
        <taxon>Salamandroidea</taxon>
        <taxon>Salamandridae</taxon>
        <taxon>Pleurodelinae</taxon>
        <taxon>Pleurodeles</taxon>
    </lineage>
</organism>
<feature type="region of interest" description="Disordered" evidence="1">
    <location>
        <begin position="33"/>
        <end position="52"/>
    </location>
</feature>
<feature type="compositionally biased region" description="Low complexity" evidence="1">
    <location>
        <begin position="133"/>
        <end position="151"/>
    </location>
</feature>
<feature type="region of interest" description="Disordered" evidence="1">
    <location>
        <begin position="122"/>
        <end position="176"/>
    </location>
</feature>
<reference evidence="2" key="1">
    <citation type="journal article" date="2022" name="bioRxiv">
        <title>Sequencing and chromosome-scale assembly of the giantPleurodeles waltlgenome.</title>
        <authorList>
            <person name="Brown T."/>
            <person name="Elewa A."/>
            <person name="Iarovenko S."/>
            <person name="Subramanian E."/>
            <person name="Araus A.J."/>
            <person name="Petzold A."/>
            <person name="Susuki M."/>
            <person name="Suzuki K.-i.T."/>
            <person name="Hayashi T."/>
            <person name="Toyoda A."/>
            <person name="Oliveira C."/>
            <person name="Osipova E."/>
            <person name="Leigh N.D."/>
            <person name="Simon A."/>
            <person name="Yun M.H."/>
        </authorList>
    </citation>
    <scope>NUCLEOTIDE SEQUENCE</scope>
    <source>
        <strain evidence="2">20211129_DDA</strain>
        <tissue evidence="2">Liver</tissue>
    </source>
</reference>
<sequence>MISVALKAREPGNGGEAHLRKGVYVLGEGVGTDTEAPRVVGGDMSSGGDAADAPSFWSWTPRCLLSRRRSASAPPGLLTAPLPPFSAPDAEIKDGAQAPEDGVPGRPAVQDCTILHRTRLPCSPSLKQAGRQAAAAPGEIATGAAAAAPPASHLSRRGPTSPRLAPRGPERARSAS</sequence>
<dbReference type="EMBL" id="JANPWB010000005">
    <property type="protein sequence ID" value="KAJ1185473.1"/>
    <property type="molecule type" value="Genomic_DNA"/>
</dbReference>
<feature type="region of interest" description="Disordered" evidence="1">
    <location>
        <begin position="70"/>
        <end position="110"/>
    </location>
</feature>
<evidence type="ECO:0000313" key="3">
    <source>
        <dbReference type="Proteomes" id="UP001066276"/>
    </source>
</evidence>
<dbReference type="Proteomes" id="UP001066276">
    <property type="component" value="Chromosome 3_1"/>
</dbReference>
<evidence type="ECO:0000313" key="2">
    <source>
        <dbReference type="EMBL" id="KAJ1185473.1"/>
    </source>
</evidence>
<keyword evidence="3" id="KW-1185">Reference proteome</keyword>
<protein>
    <submittedName>
        <fullName evidence="2">Uncharacterized protein</fullName>
    </submittedName>
</protein>
<evidence type="ECO:0000256" key="1">
    <source>
        <dbReference type="SAM" id="MobiDB-lite"/>
    </source>
</evidence>
<comment type="caution">
    <text evidence="2">The sequence shown here is derived from an EMBL/GenBank/DDBJ whole genome shotgun (WGS) entry which is preliminary data.</text>
</comment>
<accession>A0AAV7U9F5</accession>
<proteinExistence type="predicted"/>